<dbReference type="InterPro" id="IPR036397">
    <property type="entry name" value="RNaseH_sf"/>
</dbReference>
<dbReference type="STRING" id="67767.A0A0J7K193"/>
<organism evidence="1 2">
    <name type="scientific">Lasius niger</name>
    <name type="common">Black garden ant</name>
    <dbReference type="NCBI Taxonomy" id="67767"/>
    <lineage>
        <taxon>Eukaryota</taxon>
        <taxon>Metazoa</taxon>
        <taxon>Ecdysozoa</taxon>
        <taxon>Arthropoda</taxon>
        <taxon>Hexapoda</taxon>
        <taxon>Insecta</taxon>
        <taxon>Pterygota</taxon>
        <taxon>Neoptera</taxon>
        <taxon>Endopterygota</taxon>
        <taxon>Hymenoptera</taxon>
        <taxon>Apocrita</taxon>
        <taxon>Aculeata</taxon>
        <taxon>Formicoidea</taxon>
        <taxon>Formicidae</taxon>
        <taxon>Formicinae</taxon>
        <taxon>Lasius</taxon>
        <taxon>Lasius</taxon>
    </lineage>
</organism>
<dbReference type="Gene3D" id="3.30.420.10">
    <property type="entry name" value="Ribonuclease H-like superfamily/Ribonuclease H"/>
    <property type="match status" value="1"/>
</dbReference>
<evidence type="ECO:0000313" key="1">
    <source>
        <dbReference type="EMBL" id="KMQ84067.1"/>
    </source>
</evidence>
<dbReference type="PANTHER" id="PTHR46060:SF1">
    <property type="entry name" value="MARINER MOS1 TRANSPOSASE-LIKE PROTEIN"/>
    <property type="match status" value="1"/>
</dbReference>
<dbReference type="InterPro" id="IPR052709">
    <property type="entry name" value="Transposase-MT_Hybrid"/>
</dbReference>
<name>A0A0J7K193_LASNI</name>
<dbReference type="AlphaFoldDB" id="A0A0J7K193"/>
<dbReference type="PaxDb" id="67767-A0A0J7K193"/>
<accession>A0A0J7K193</accession>
<dbReference type="OrthoDB" id="7543959at2759"/>
<dbReference type="PANTHER" id="PTHR46060">
    <property type="entry name" value="MARINER MOS1 TRANSPOSASE-LIKE PROTEIN"/>
    <property type="match status" value="1"/>
</dbReference>
<keyword evidence="2" id="KW-1185">Reference proteome</keyword>
<reference evidence="1 2" key="1">
    <citation type="submission" date="2015-04" db="EMBL/GenBank/DDBJ databases">
        <title>Lasius niger genome sequencing.</title>
        <authorList>
            <person name="Konorov E.A."/>
            <person name="Nikitin M.A."/>
            <person name="Kirill M.V."/>
            <person name="Chang P."/>
        </authorList>
    </citation>
    <scope>NUCLEOTIDE SEQUENCE [LARGE SCALE GENOMIC DNA]</scope>
    <source>
        <tissue evidence="1">Whole</tissue>
    </source>
</reference>
<protein>
    <submittedName>
        <fullName evidence="1">Mariner transposase</fullName>
    </submittedName>
</protein>
<proteinExistence type="predicted"/>
<evidence type="ECO:0000313" key="2">
    <source>
        <dbReference type="Proteomes" id="UP000036403"/>
    </source>
</evidence>
<gene>
    <name evidence="1" type="ORF">RF55_18481</name>
</gene>
<dbReference type="InterPro" id="IPR001888">
    <property type="entry name" value="Transposase_1"/>
</dbReference>
<dbReference type="EMBL" id="LBMM01017492">
    <property type="protein sequence ID" value="KMQ84067.1"/>
    <property type="molecule type" value="Genomic_DNA"/>
</dbReference>
<dbReference type="Proteomes" id="UP000036403">
    <property type="component" value="Unassembled WGS sequence"/>
</dbReference>
<dbReference type="GO" id="GO:0003676">
    <property type="term" value="F:nucleic acid binding"/>
    <property type="evidence" value="ECO:0007669"/>
    <property type="project" value="InterPro"/>
</dbReference>
<comment type="caution">
    <text evidence="1">The sequence shown here is derived from an EMBL/GenBank/DDBJ whole genome shotgun (WGS) entry which is preliminary data.</text>
</comment>
<sequence length="294" mass="33908">MEKTEYRAVIKFLHLKGKKSQEIKDELDSVHGEASPSFTTVKQWVAEYKRGRTRILDEERSGRPKTATTDEMVDLVHRTVMEDRRLTVKDIAEACGISSERVHKILHQDLDMRKLSARWVPRLLTIDQKRVRADMSRECLSLCQKNPAEFLRQTITVDETWVHHHTPETKQQSMQWIAVGEPAPKKAKVVLSAGKVMATVFWDSRGIILIDYLAKGKTINGQYYAALLDKLKATIKKKRPHLAKKKILFHQDNARVHTCMVAMSKLNELKFQLLPHPPYSPDIAPSDFFLFEKI</sequence>
<dbReference type="Pfam" id="PF01359">
    <property type="entry name" value="Transposase_1"/>
    <property type="match status" value="1"/>
</dbReference>